<comment type="caution">
    <text evidence="1">The sequence shown here is derived from an EMBL/GenBank/DDBJ whole genome shotgun (WGS) entry which is preliminary data.</text>
</comment>
<dbReference type="Proteomes" id="UP000003155">
    <property type="component" value="Unassembled WGS sequence"/>
</dbReference>
<dbReference type="AlphaFoldDB" id="F0H9Y0"/>
<keyword evidence="2" id="KW-1185">Reference proteome</keyword>
<name>F0H9Y0_9BACT</name>
<gene>
    <name evidence="1" type="ORF">HMPREF9303_1100</name>
</gene>
<protein>
    <submittedName>
        <fullName evidence="1">Uncharacterized protein</fullName>
    </submittedName>
</protein>
<evidence type="ECO:0000313" key="1">
    <source>
        <dbReference type="EMBL" id="EGC85354.1"/>
    </source>
</evidence>
<reference evidence="1 2" key="1">
    <citation type="submission" date="2011-02" db="EMBL/GenBank/DDBJ databases">
        <authorList>
            <person name="Durkin A.S."/>
            <person name="Madupu R."/>
            <person name="Torralba M."/>
            <person name="Gillis M."/>
            <person name="Methe B."/>
            <person name="Sutton G."/>
            <person name="Nelson K.E."/>
        </authorList>
    </citation>
    <scope>NUCLEOTIDE SEQUENCE [LARGE SCALE GENOMIC DNA]</scope>
    <source>
        <strain evidence="1 2">CRIS 18C-A</strain>
    </source>
</reference>
<proteinExistence type="predicted"/>
<accession>F0H9Y0</accession>
<evidence type="ECO:0000313" key="2">
    <source>
        <dbReference type="Proteomes" id="UP000003155"/>
    </source>
</evidence>
<organism evidence="1 2">
    <name type="scientific">Prevotella denticola CRIS 18C-A</name>
    <dbReference type="NCBI Taxonomy" id="944557"/>
    <lineage>
        <taxon>Bacteria</taxon>
        <taxon>Pseudomonadati</taxon>
        <taxon>Bacteroidota</taxon>
        <taxon>Bacteroidia</taxon>
        <taxon>Bacteroidales</taxon>
        <taxon>Prevotellaceae</taxon>
        <taxon>Prevotella</taxon>
    </lineage>
</organism>
<sequence>MKPEFIRPISLDKKDVIQFFHILCVQYLRLWKQQKKI</sequence>
<dbReference type="EMBL" id="AEXO01000099">
    <property type="protein sequence ID" value="EGC85354.1"/>
    <property type="molecule type" value="Genomic_DNA"/>
</dbReference>